<organism evidence="17 18">
    <name type="scientific">Oryctolagus cuniculus</name>
    <name type="common">Rabbit</name>
    <dbReference type="NCBI Taxonomy" id="9986"/>
    <lineage>
        <taxon>Eukaryota</taxon>
        <taxon>Metazoa</taxon>
        <taxon>Chordata</taxon>
        <taxon>Craniata</taxon>
        <taxon>Vertebrata</taxon>
        <taxon>Euteleostomi</taxon>
        <taxon>Mammalia</taxon>
        <taxon>Eutheria</taxon>
        <taxon>Euarchontoglires</taxon>
        <taxon>Glires</taxon>
        <taxon>Lagomorpha</taxon>
        <taxon>Leporidae</taxon>
        <taxon>Oryctolagus</taxon>
    </lineage>
</organism>
<keyword evidence="6" id="KW-0732">Signal</keyword>
<keyword evidence="9" id="KW-0044">Antibiotic</keyword>
<keyword evidence="18" id="KW-1185">Reference proteome</keyword>
<dbReference type="STRING" id="9986.ENSOCUP00000040161"/>
<comment type="similarity">
    <text evidence="2 14">Belongs to the pancreatic ribonuclease family.</text>
</comment>
<dbReference type="InterPro" id="IPR023412">
    <property type="entry name" value="RNaseA_domain"/>
</dbReference>
<keyword evidence="5 14" id="KW-0540">Nuclease</keyword>
<evidence type="ECO:0000256" key="11">
    <source>
        <dbReference type="ARBA" id="ARBA00023283"/>
    </source>
</evidence>
<dbReference type="EMBL" id="AAGW02024235">
    <property type="status" value="NOT_ANNOTATED_CDS"/>
    <property type="molecule type" value="Genomic_DNA"/>
</dbReference>
<dbReference type="PANTHER" id="PTHR11437">
    <property type="entry name" value="RIBONUCLEASE"/>
    <property type="match status" value="1"/>
</dbReference>
<dbReference type="Ensembl" id="ENSOCUT00000053752.1">
    <property type="protein sequence ID" value="ENSOCUP00000040161.1"/>
    <property type="gene ID" value="ENSOCUG00000013022.3"/>
</dbReference>
<evidence type="ECO:0000256" key="5">
    <source>
        <dbReference type="ARBA" id="ARBA00022722"/>
    </source>
</evidence>
<dbReference type="EMBL" id="AAGW02024237">
    <property type="status" value="NOT_ANNOTATED_CDS"/>
    <property type="molecule type" value="Genomic_DNA"/>
</dbReference>
<feature type="region of interest" description="Disordered" evidence="15">
    <location>
        <begin position="1"/>
        <end position="112"/>
    </location>
</feature>
<dbReference type="GO" id="GO:0003676">
    <property type="term" value="F:nucleic acid binding"/>
    <property type="evidence" value="ECO:0007669"/>
    <property type="project" value="InterPro"/>
</dbReference>
<dbReference type="Proteomes" id="UP000001811">
    <property type="component" value="Chromosome 17"/>
</dbReference>
<evidence type="ECO:0000256" key="8">
    <source>
        <dbReference type="ARBA" id="ARBA00022801"/>
    </source>
</evidence>
<keyword evidence="3" id="KW-0964">Secreted</keyword>
<evidence type="ECO:0000256" key="12">
    <source>
        <dbReference type="ARBA" id="ARBA00040186"/>
    </source>
</evidence>
<reference evidence="17" key="3">
    <citation type="submission" date="2025-09" db="UniProtKB">
        <authorList>
            <consortium name="Ensembl"/>
        </authorList>
    </citation>
    <scope>IDENTIFICATION</scope>
    <source>
        <strain evidence="17">Thorbecke</strain>
    </source>
</reference>
<dbReference type="GO" id="GO:0005615">
    <property type="term" value="C:extracellular space"/>
    <property type="evidence" value="ECO:0007669"/>
    <property type="project" value="TreeGrafter"/>
</dbReference>
<dbReference type="SMART" id="SM00092">
    <property type="entry name" value="RNAse_Pc"/>
    <property type="match status" value="1"/>
</dbReference>
<dbReference type="CDD" id="cd06265">
    <property type="entry name" value="RNase_A_canonical"/>
    <property type="match status" value="1"/>
</dbReference>
<dbReference type="Gene3D" id="3.10.130.10">
    <property type="entry name" value="Ribonuclease A-like domain"/>
    <property type="match status" value="1"/>
</dbReference>
<dbReference type="InterPro" id="IPR001427">
    <property type="entry name" value="RNaseA"/>
</dbReference>
<dbReference type="PRINTS" id="PR00794">
    <property type="entry name" value="RIBONUCLEASE"/>
</dbReference>
<dbReference type="FunFam" id="3.10.130.10:FF:000001">
    <property type="entry name" value="Ribonuclease pancreatic"/>
    <property type="match status" value="1"/>
</dbReference>
<evidence type="ECO:0000256" key="13">
    <source>
        <dbReference type="ARBA" id="ARBA00045536"/>
    </source>
</evidence>
<keyword evidence="10" id="KW-1015">Disulfide bond</keyword>
<name>A0A5F9D1Y7_RABIT</name>
<dbReference type="GO" id="GO:0016787">
    <property type="term" value="F:hydrolase activity"/>
    <property type="evidence" value="ECO:0007669"/>
    <property type="project" value="UniProtKB-KW"/>
</dbReference>
<comment type="function">
    <text evidence="13">Cleaves preferentially after uridine bases. Has antimicrobial activity against uropathogenic E.coli (UPEC). Probably contributes to urinary tract sterility.</text>
</comment>
<dbReference type="InterPro" id="IPR023411">
    <property type="entry name" value="RNaseA_AS"/>
</dbReference>
<keyword evidence="11" id="KW-0873">Pyrrolidone carboxylic acid</keyword>
<evidence type="ECO:0000259" key="16">
    <source>
        <dbReference type="SMART" id="SM00092"/>
    </source>
</evidence>
<dbReference type="GeneTree" id="ENSGT00940000157645"/>
<evidence type="ECO:0000256" key="9">
    <source>
        <dbReference type="ARBA" id="ARBA00023022"/>
    </source>
</evidence>
<evidence type="ECO:0000256" key="6">
    <source>
        <dbReference type="ARBA" id="ARBA00022729"/>
    </source>
</evidence>
<evidence type="ECO:0000256" key="3">
    <source>
        <dbReference type="ARBA" id="ARBA00022525"/>
    </source>
</evidence>
<evidence type="ECO:0000256" key="2">
    <source>
        <dbReference type="ARBA" id="ARBA00005600"/>
    </source>
</evidence>
<evidence type="ECO:0000313" key="18">
    <source>
        <dbReference type="Proteomes" id="UP000001811"/>
    </source>
</evidence>
<dbReference type="InParanoid" id="A0A5F9D1Y7"/>
<dbReference type="GO" id="GO:0004540">
    <property type="term" value="F:RNA nuclease activity"/>
    <property type="evidence" value="ECO:0007669"/>
    <property type="project" value="TreeGrafter"/>
</dbReference>
<evidence type="ECO:0000256" key="15">
    <source>
        <dbReference type="SAM" id="MobiDB-lite"/>
    </source>
</evidence>
<protein>
    <recommendedName>
        <fullName evidence="12">Ribonuclease 4</fullName>
    </recommendedName>
</protein>
<dbReference type="PANTHER" id="PTHR11437:SF53">
    <property type="entry name" value="RIBONUCLEASE 4"/>
    <property type="match status" value="1"/>
</dbReference>
<dbReference type="EMBL" id="AAGW02024236">
    <property type="status" value="NOT_ANNOTATED_CDS"/>
    <property type="molecule type" value="Genomic_DNA"/>
</dbReference>
<dbReference type="AlphaFoldDB" id="A0A5F9D1Y7"/>
<dbReference type="GO" id="GO:0050830">
    <property type="term" value="P:defense response to Gram-positive bacterium"/>
    <property type="evidence" value="ECO:0007669"/>
    <property type="project" value="TreeGrafter"/>
</dbReference>
<keyword evidence="4" id="KW-0929">Antimicrobial</keyword>
<dbReference type="InterPro" id="IPR036816">
    <property type="entry name" value="RNaseA-like_dom_sf"/>
</dbReference>
<evidence type="ECO:0000256" key="4">
    <source>
        <dbReference type="ARBA" id="ARBA00022529"/>
    </source>
</evidence>
<comment type="subcellular location">
    <subcellularLocation>
        <location evidence="1">Secreted</location>
    </subcellularLocation>
</comment>
<dbReference type="Bgee" id="ENSOCUG00000013022">
    <property type="expression patterns" value="Expressed in liver and 15 other cell types or tissues"/>
</dbReference>
<dbReference type="PROSITE" id="PS00127">
    <property type="entry name" value="RNASE_PANCREATIC"/>
    <property type="match status" value="1"/>
</dbReference>
<evidence type="ECO:0000256" key="1">
    <source>
        <dbReference type="ARBA" id="ARBA00004613"/>
    </source>
</evidence>
<evidence type="ECO:0000256" key="10">
    <source>
        <dbReference type="ARBA" id="ARBA00023157"/>
    </source>
</evidence>
<feature type="domain" description="Ribonuclease A-domain" evidence="16">
    <location>
        <begin position="214"/>
        <end position="329"/>
    </location>
</feature>
<dbReference type="SUPFAM" id="SSF54076">
    <property type="entry name" value="RNase A-like"/>
    <property type="match status" value="1"/>
</dbReference>
<evidence type="ECO:0000256" key="14">
    <source>
        <dbReference type="RuleBase" id="RU000651"/>
    </source>
</evidence>
<keyword evidence="8 14" id="KW-0378">Hydrolase</keyword>
<reference evidence="17 18" key="1">
    <citation type="journal article" date="2011" name="Nature">
        <title>A high-resolution map of human evolutionary constraint using 29 mammals.</title>
        <authorList>
            <person name="Lindblad-Toh K."/>
            <person name="Garber M."/>
            <person name="Zuk O."/>
            <person name="Lin M.F."/>
            <person name="Parker B.J."/>
            <person name="Washietl S."/>
            <person name="Kheradpour P."/>
            <person name="Ernst J."/>
            <person name="Jordan G."/>
            <person name="Mauceli E."/>
            <person name="Ward L.D."/>
            <person name="Lowe C.B."/>
            <person name="Holloway A.K."/>
            <person name="Clamp M."/>
            <person name="Gnerre S."/>
            <person name="Alfoldi J."/>
            <person name="Beal K."/>
            <person name="Chang J."/>
            <person name="Clawson H."/>
            <person name="Cuff J."/>
            <person name="Di Palma F."/>
            <person name="Fitzgerald S."/>
            <person name="Flicek P."/>
            <person name="Guttman M."/>
            <person name="Hubisz M.J."/>
            <person name="Jaffe D.B."/>
            <person name="Jungreis I."/>
            <person name="Kent W.J."/>
            <person name="Kostka D."/>
            <person name="Lara M."/>
            <person name="Martins A.L."/>
            <person name="Massingham T."/>
            <person name="Moltke I."/>
            <person name="Raney B.J."/>
            <person name="Rasmussen M.D."/>
            <person name="Robinson J."/>
            <person name="Stark A."/>
            <person name="Vilella A.J."/>
            <person name="Wen J."/>
            <person name="Xie X."/>
            <person name="Zody M.C."/>
            <person name="Baldwin J."/>
            <person name="Bloom T."/>
            <person name="Chin C.W."/>
            <person name="Heiman D."/>
            <person name="Nicol R."/>
            <person name="Nusbaum C."/>
            <person name="Young S."/>
            <person name="Wilkinson J."/>
            <person name="Worley K.C."/>
            <person name="Kovar C.L."/>
            <person name="Muzny D.M."/>
            <person name="Gibbs R.A."/>
            <person name="Cree A."/>
            <person name="Dihn H.H."/>
            <person name="Fowler G."/>
            <person name="Jhangiani S."/>
            <person name="Joshi V."/>
            <person name="Lee S."/>
            <person name="Lewis L.R."/>
            <person name="Nazareth L.V."/>
            <person name="Okwuonu G."/>
            <person name="Santibanez J."/>
            <person name="Warren W.C."/>
            <person name="Mardis E.R."/>
            <person name="Weinstock G.M."/>
            <person name="Wilson R.K."/>
            <person name="Delehaunty K."/>
            <person name="Dooling D."/>
            <person name="Fronik C."/>
            <person name="Fulton L."/>
            <person name="Fulton B."/>
            <person name="Graves T."/>
            <person name="Minx P."/>
            <person name="Sodergren E."/>
            <person name="Birney E."/>
            <person name="Margulies E.H."/>
            <person name="Herrero J."/>
            <person name="Green E.D."/>
            <person name="Haussler D."/>
            <person name="Siepel A."/>
            <person name="Goldman N."/>
            <person name="Pollard K.S."/>
            <person name="Pedersen J.S."/>
            <person name="Lander E.S."/>
            <person name="Kellis M."/>
        </authorList>
    </citation>
    <scope>NUCLEOTIDE SEQUENCE [LARGE SCALE GENOMIC DNA]</scope>
    <source>
        <strain evidence="17 18">Thorbecke inbred</strain>
    </source>
</reference>
<dbReference type="Pfam" id="PF00074">
    <property type="entry name" value="RnaseA"/>
    <property type="match status" value="1"/>
</dbReference>
<dbReference type="SMR" id="A0A5F9D1Y7"/>
<evidence type="ECO:0000256" key="7">
    <source>
        <dbReference type="ARBA" id="ARBA00022759"/>
    </source>
</evidence>
<evidence type="ECO:0000313" key="17">
    <source>
        <dbReference type="Ensembl" id="ENSOCUP00000040161.1"/>
    </source>
</evidence>
<feature type="compositionally biased region" description="Basic and acidic residues" evidence="15">
    <location>
        <begin position="62"/>
        <end position="72"/>
    </location>
</feature>
<proteinExistence type="inferred from homology"/>
<keyword evidence="7 14" id="KW-0255">Endonuclease</keyword>
<reference evidence="17" key="2">
    <citation type="submission" date="2025-08" db="UniProtKB">
        <authorList>
            <consortium name="Ensembl"/>
        </authorList>
    </citation>
    <scope>IDENTIFICATION</scope>
    <source>
        <strain evidence="17">Thorbecke</strain>
    </source>
</reference>
<sequence length="351" mass="39404">PALGRNRLGFGRRPPALRETGTTSSPCIPRWLGQERAAPGSSQAWAGIRPLLWGGGSRRGSRREGPPEESWARSRRPRLARASSALPEPHPGRCPRAPRRHAHTQQDCGAPSSCKGASRGQCPWFVCLCQDWGTCRPVHSTPSDEHNIVRTRRGFQVHTTEPSPGTNSWIPTSVRGNLPDFCTPNVMMTLQRTHTLLLLLLLTLLGLAQPSFGQDRMYQRFLRQHVHPQETGGNDSYCNLMMQRRKMTSHHCKPFNTFIHEDIWNIRSICSTTSIRCKNGKMNCHEGVVKVTDCKETGSSRAPNCRYRAAASTRRVVIACVCMCIFPVGRKDDKRIFSLRHPEITELVTEV</sequence>
<dbReference type="GO" id="GO:0004519">
    <property type="term" value="F:endonuclease activity"/>
    <property type="evidence" value="ECO:0007669"/>
    <property type="project" value="UniProtKB-KW"/>
</dbReference>
<accession>A0A5F9D1Y7</accession>